<name>A0A9Q0LWV6_ANAIG</name>
<dbReference type="AlphaFoldDB" id="A0A9Q0LWV6"/>
<gene>
    <name evidence="1" type="ORF">M0811_04386</name>
</gene>
<evidence type="ECO:0000313" key="1">
    <source>
        <dbReference type="EMBL" id="KAJ5079365.1"/>
    </source>
</evidence>
<proteinExistence type="predicted"/>
<sequence length="105" mass="12519">MQTNLTSSLFLIKNTRSFYFSPKINYLLINLGVQLFTCPSLEISNIYKSIQNSKSNPQKKNQQQNVLIEMNDFRIELEQKDKNKKDKNQKKNQKNYLDFLDDFDF</sequence>
<comment type="caution">
    <text evidence="1">The sequence shown here is derived from an EMBL/GenBank/DDBJ whole genome shotgun (WGS) entry which is preliminary data.</text>
</comment>
<dbReference type="Proteomes" id="UP001149090">
    <property type="component" value="Unassembled WGS sequence"/>
</dbReference>
<dbReference type="EMBL" id="JAPDFW010000033">
    <property type="protein sequence ID" value="KAJ5079365.1"/>
    <property type="molecule type" value="Genomic_DNA"/>
</dbReference>
<keyword evidence="2" id="KW-1185">Reference proteome</keyword>
<organism evidence="1 2">
    <name type="scientific">Anaeramoeba ignava</name>
    <name type="common">Anaerobic marine amoeba</name>
    <dbReference type="NCBI Taxonomy" id="1746090"/>
    <lineage>
        <taxon>Eukaryota</taxon>
        <taxon>Metamonada</taxon>
        <taxon>Anaeramoebidae</taxon>
        <taxon>Anaeramoeba</taxon>
    </lineage>
</organism>
<evidence type="ECO:0000313" key="2">
    <source>
        <dbReference type="Proteomes" id="UP001149090"/>
    </source>
</evidence>
<accession>A0A9Q0LWV6</accession>
<reference evidence="1" key="1">
    <citation type="submission" date="2022-10" db="EMBL/GenBank/DDBJ databases">
        <title>Novel sulphate-reducing endosymbionts in the free-living metamonad Anaeramoeba.</title>
        <authorList>
            <person name="Jerlstrom-Hultqvist J."/>
            <person name="Cepicka I."/>
            <person name="Gallot-Lavallee L."/>
            <person name="Salas-Leiva D."/>
            <person name="Curtis B.A."/>
            <person name="Zahonova K."/>
            <person name="Pipaliya S."/>
            <person name="Dacks J."/>
            <person name="Roger A.J."/>
        </authorList>
    </citation>
    <scope>NUCLEOTIDE SEQUENCE</scope>
    <source>
        <strain evidence="1">BMAN</strain>
    </source>
</reference>
<protein>
    <submittedName>
        <fullName evidence="1">Uncharacterized protein</fullName>
    </submittedName>
</protein>